<evidence type="ECO:0000256" key="1">
    <source>
        <dbReference type="SAM" id="MobiDB-lite"/>
    </source>
</evidence>
<organism evidence="3 4">
    <name type="scientific">Fukomys damarensis</name>
    <name type="common">Damaraland mole rat</name>
    <name type="synonym">Cryptomys damarensis</name>
    <dbReference type="NCBI Taxonomy" id="885580"/>
    <lineage>
        <taxon>Eukaryota</taxon>
        <taxon>Metazoa</taxon>
        <taxon>Chordata</taxon>
        <taxon>Craniata</taxon>
        <taxon>Vertebrata</taxon>
        <taxon>Euteleostomi</taxon>
        <taxon>Mammalia</taxon>
        <taxon>Eutheria</taxon>
        <taxon>Euarchontoglires</taxon>
        <taxon>Glires</taxon>
        <taxon>Rodentia</taxon>
        <taxon>Hystricomorpha</taxon>
        <taxon>Bathyergidae</taxon>
        <taxon>Fukomys</taxon>
    </lineage>
</organism>
<protein>
    <recommendedName>
        <fullName evidence="2">DUF4590 domain-containing protein</fullName>
    </recommendedName>
</protein>
<feature type="region of interest" description="Disordered" evidence="1">
    <location>
        <begin position="1141"/>
        <end position="1181"/>
    </location>
</feature>
<dbReference type="InterPro" id="IPR048257">
    <property type="entry name" value="DUF4590"/>
</dbReference>
<keyword evidence="4" id="KW-1185">Reference proteome</keyword>
<dbReference type="PANTHER" id="PTHR23034">
    <property type="entry name" value="GLUTAMATE-RICH PROTEIN 3"/>
    <property type="match status" value="1"/>
</dbReference>
<feature type="region of interest" description="Disordered" evidence="1">
    <location>
        <begin position="814"/>
        <end position="837"/>
    </location>
</feature>
<feature type="compositionally biased region" description="Polar residues" evidence="1">
    <location>
        <begin position="1526"/>
        <end position="1537"/>
    </location>
</feature>
<accession>A0A091CUM5</accession>
<feature type="domain" description="DUF4590" evidence="2">
    <location>
        <begin position="295"/>
        <end position="405"/>
    </location>
</feature>
<feature type="region of interest" description="Disordered" evidence="1">
    <location>
        <begin position="489"/>
        <end position="565"/>
    </location>
</feature>
<gene>
    <name evidence="3" type="ORF">H920_15404</name>
</gene>
<feature type="region of interest" description="Disordered" evidence="1">
    <location>
        <begin position="897"/>
        <end position="929"/>
    </location>
</feature>
<evidence type="ECO:0000259" key="2">
    <source>
        <dbReference type="Pfam" id="PF15257"/>
    </source>
</evidence>
<feature type="region of interest" description="Disordered" evidence="1">
    <location>
        <begin position="1441"/>
        <end position="1553"/>
    </location>
</feature>
<feature type="compositionally biased region" description="Acidic residues" evidence="1">
    <location>
        <begin position="1326"/>
        <end position="1335"/>
    </location>
</feature>
<feature type="compositionally biased region" description="Basic and acidic residues" evidence="1">
    <location>
        <begin position="814"/>
        <end position="828"/>
    </location>
</feature>
<dbReference type="PANTHER" id="PTHR23034:SF2">
    <property type="entry name" value="GLUTAMATE-RICH PROTEIN 3"/>
    <property type="match status" value="1"/>
</dbReference>
<feature type="compositionally biased region" description="Basic and acidic residues" evidence="1">
    <location>
        <begin position="1060"/>
        <end position="1086"/>
    </location>
</feature>
<dbReference type="eggNOG" id="ENOG502QVG1">
    <property type="taxonomic scope" value="Eukaryota"/>
</dbReference>
<feature type="compositionally biased region" description="Basic and acidic residues" evidence="1">
    <location>
        <begin position="637"/>
        <end position="669"/>
    </location>
</feature>
<evidence type="ECO:0000313" key="3">
    <source>
        <dbReference type="EMBL" id="KFO23239.1"/>
    </source>
</evidence>
<feature type="compositionally biased region" description="Polar residues" evidence="1">
    <location>
        <begin position="1228"/>
        <end position="1239"/>
    </location>
</feature>
<dbReference type="Pfam" id="PF15257">
    <property type="entry name" value="DUF4590"/>
    <property type="match status" value="1"/>
</dbReference>
<dbReference type="InterPro" id="IPR027962">
    <property type="entry name" value="ERICH3"/>
</dbReference>
<feature type="compositionally biased region" description="Polar residues" evidence="1">
    <location>
        <begin position="1395"/>
        <end position="1404"/>
    </location>
</feature>
<feature type="region of interest" description="Disordered" evidence="1">
    <location>
        <begin position="1207"/>
        <end position="1420"/>
    </location>
</feature>
<dbReference type="STRING" id="885580.ENSFDAP00000014762"/>
<evidence type="ECO:0000313" key="4">
    <source>
        <dbReference type="Proteomes" id="UP000028990"/>
    </source>
</evidence>
<feature type="compositionally biased region" description="Basic and acidic residues" evidence="1">
    <location>
        <begin position="1315"/>
        <end position="1325"/>
    </location>
</feature>
<sequence>MTRLLAAYNSLTDKHLAGYFNNTRIRRHLLRSGLITRSGRILSEKEYKLNIMKRDHQKYIRECLAQAIFHKVLDMERYHQLEIKRKLETLARKEQVQRFKGMLTRQSAENSMPVLSPHPPVGPKMNRGHNILVSEGHSSPLTLTAPRPYTAPGNMQPPIRLQPLPSNPSVRTVPKPTLGSRSKTSLLENEAPFPIGGKKAMKKFRKSTEKSQKMNPYQLPNMDSYTIPIPPPPPPPDGKTIRESQSEMWRRRRLHPTTTPNGLEPLFTRDSGRIYKTSLHSNAAITMIYLGKNVHLSYDGPDFRDEIRVYQQHCGGENLCVYKGKLLEKETFQFISKRHHGFPFSLTFFLNGIQVNRLSSCCEYKHRKGSRLGGKRSYFGFVCVERASPCYKCIIAMGLDKKPFSVKPRKEKRPEDREDLRKGEQNLRKKRSNWIPGRTETEGNKIASASFSVEEMKPEVREVRTAMQEMQRKGKPGHDVWGDDHEYEEDFEVDEEKEDTKANEEGQADDQMNGISKSPSEDGKVHLGSEKDSEVSAQKAPDADGNENHVDGGSSGSELEEEEQGKLLSFAWQSHRWRLLLQHTSNFSVIYTRSASSASSRSRPYSSDGEDDSREQGREARAEQSTDAGAGNPASPELRESDEPRKPRLPIEGRCETELEDGERRKANVETKPLPAEESCGNIRDAEMERGTQGFAENFSKASRKLACEENMEKDKSQLREASTAEVEDRQAGLPGVEGGVGQIISETLAPGCHSHYDAQSGVCSPADWETLTRKLEIHTSGAPCRNVVVEQRAVLNPNKKPNQITQQARYLEKEATEGGRGPQHQDADLTEDEGDTAQLEEAGAKEFPSVEWKPTAEQPVLAEQLIEKREIPVGLASGAEAEEEEDGQLGKEELDLRGKAAARDSVSLSGEEAPEEQAPRQAEKAASLMGEQDLWKTVLPNDTALSFQNLQGMVTLRRAAIPEMGQAENEVTVREAGFKRPDAEGSEEEAATEQADPGAVEDTQSLKEDGSEEATVGGQEPDREGMAVLEAETSSSSSTAESGVEGSHMGTSDDSLGDLPKEETMKEETVTELGPKRKDDRKEMLPEQLDVVGERRKTGRPPTSLRETGSEKKVVTWADALKEEDTAEEEQKFKVGGRKTIQEIRSEGQAKAPRNETESDCEDVDPKDLTEDTELLEDSQRERVANLLEATSEFAKSLGKVIALRKGKGGEGLSEAGDTEHRGWAQWQGQATTSPSQQEEGPGDGGEGTSEGPDSEAPGEREVPDLTIPDTGQAGECDGQDGLARLEGRDKEGPLQGPEGVRAMTATPEAVPEGDPRMAKKSNEEAEDGDPEEGGDQKATLETGVKNSSTEREGATRGETVMAEEDLQERGAGQTAAEKKEVLADLKTGKEKTVANTATSSSDVAGEEARLKAPGKTEAAEQVVAEEMVSSRGEVTVASITEAGVGVHPGPSRGEGEALRLGQDGQGGEAGVTQPAGSSQVQAGPGSGDPGQVAETGEESSQDRESEPSKGNVEVVAMLPVKSGRITSGDFSGTQENLDHMVPRQSESADVP</sequence>
<feature type="compositionally biased region" description="Basic and acidic residues" evidence="1">
    <location>
        <begin position="1378"/>
        <end position="1394"/>
    </location>
</feature>
<feature type="compositionally biased region" description="Basic and acidic residues" evidence="1">
    <location>
        <begin position="1141"/>
        <end position="1158"/>
    </location>
</feature>
<feature type="region of interest" description="Disordered" evidence="1">
    <location>
        <begin position="591"/>
        <end position="683"/>
    </location>
</feature>
<feature type="compositionally biased region" description="Basic and acidic residues" evidence="1">
    <location>
        <begin position="972"/>
        <end position="984"/>
    </location>
</feature>
<feature type="compositionally biased region" description="Low complexity" evidence="1">
    <location>
        <begin position="1031"/>
        <end position="1048"/>
    </location>
</feature>
<feature type="region of interest" description="Disordered" evidence="1">
    <location>
        <begin position="711"/>
        <end position="739"/>
    </location>
</feature>
<feature type="region of interest" description="Disordered" evidence="1">
    <location>
        <begin position="406"/>
        <end position="459"/>
    </location>
</feature>
<dbReference type="EMBL" id="KN123809">
    <property type="protein sequence ID" value="KFO23239.1"/>
    <property type="molecule type" value="Genomic_DNA"/>
</dbReference>
<proteinExistence type="predicted"/>
<reference evidence="3 4" key="1">
    <citation type="submission" date="2013-11" db="EMBL/GenBank/DDBJ databases">
        <title>The Damaraland mole rat (Fukomys damarensis) genome and evolution of African mole rats.</title>
        <authorList>
            <person name="Gladyshev V.N."/>
            <person name="Fang X."/>
        </authorList>
    </citation>
    <scope>NUCLEOTIDE SEQUENCE [LARGE SCALE GENOMIC DNA]</scope>
    <source>
        <tissue evidence="3">Liver</tissue>
    </source>
</reference>
<feature type="compositionally biased region" description="Basic and acidic residues" evidence="1">
    <location>
        <begin position="412"/>
        <end position="427"/>
    </location>
</feature>
<feature type="compositionally biased region" description="Basic and acidic residues" evidence="1">
    <location>
        <begin position="614"/>
        <end position="624"/>
    </location>
</feature>
<name>A0A091CUM5_FUKDA</name>
<feature type="region of interest" description="Disordered" evidence="1">
    <location>
        <begin position="966"/>
        <end position="1112"/>
    </location>
</feature>
<feature type="compositionally biased region" description="Low complexity" evidence="1">
    <location>
        <begin position="593"/>
        <end position="607"/>
    </location>
</feature>
<feature type="compositionally biased region" description="Basic and acidic residues" evidence="1">
    <location>
        <begin position="519"/>
        <end position="534"/>
    </location>
</feature>
<feature type="compositionally biased region" description="Basic and acidic residues" evidence="1">
    <location>
        <begin position="1285"/>
        <end position="1294"/>
    </location>
</feature>
<feature type="region of interest" description="Disordered" evidence="1">
    <location>
        <begin position="160"/>
        <end position="185"/>
    </location>
</feature>
<dbReference type="Proteomes" id="UP000028990">
    <property type="component" value="Unassembled WGS sequence"/>
</dbReference>